<sequence>MLLSACAAGEDAVERDIDVLLADASFVDDGIHPSTVKDGWVVTFSRLQVSIGDVVVEESSLDEASQRYRIVDLVGADDGFVLGRAHRTSEHPHALIRGIGFTIASAAGPVAGNVDESDVERMRTGLYSIYVEGTAQRGEETKFFSWGLTAGNSYVGCISQASFADEEPRVTISVRGDRLFGDEELVFDPFAASDANADGEIEEAELRDSQITLGGKNLWTWLEAHAGTLFSVEGSPCTIEPS</sequence>
<comment type="caution">
    <text evidence="1">The sequence shown here is derived from an EMBL/GenBank/DDBJ whole genome shotgun (WGS) entry which is preliminary data.</text>
</comment>
<dbReference type="PROSITE" id="PS00018">
    <property type="entry name" value="EF_HAND_1"/>
    <property type="match status" value="1"/>
</dbReference>
<dbReference type="RefSeq" id="WP_224190402.1">
    <property type="nucleotide sequence ID" value="NZ_JAIRAU010000001.1"/>
</dbReference>
<protein>
    <recommendedName>
        <fullName evidence="3">EF-hand domain-containing protein</fullName>
    </recommendedName>
</protein>
<gene>
    <name evidence="1" type="ORF">K7C98_05250</name>
</gene>
<reference evidence="1" key="1">
    <citation type="submission" date="2021-08" db="EMBL/GenBank/DDBJ databases">
        <authorList>
            <person name="Stevens D.C."/>
        </authorList>
    </citation>
    <scope>NUCLEOTIDE SEQUENCE</scope>
    <source>
        <strain evidence="1">DSM 53165</strain>
    </source>
</reference>
<keyword evidence="2" id="KW-1185">Reference proteome</keyword>
<evidence type="ECO:0000313" key="2">
    <source>
        <dbReference type="Proteomes" id="UP001139031"/>
    </source>
</evidence>
<dbReference type="InterPro" id="IPR018247">
    <property type="entry name" value="EF_Hand_1_Ca_BS"/>
</dbReference>
<accession>A0ABS7TK97</accession>
<dbReference type="Proteomes" id="UP001139031">
    <property type="component" value="Unassembled WGS sequence"/>
</dbReference>
<evidence type="ECO:0008006" key="3">
    <source>
        <dbReference type="Google" id="ProtNLM"/>
    </source>
</evidence>
<evidence type="ECO:0000313" key="1">
    <source>
        <dbReference type="EMBL" id="MBZ5708653.1"/>
    </source>
</evidence>
<organism evidence="1 2">
    <name type="scientific">Nannocystis pusilla</name>
    <dbReference type="NCBI Taxonomy" id="889268"/>
    <lineage>
        <taxon>Bacteria</taxon>
        <taxon>Pseudomonadati</taxon>
        <taxon>Myxococcota</taxon>
        <taxon>Polyangia</taxon>
        <taxon>Nannocystales</taxon>
        <taxon>Nannocystaceae</taxon>
        <taxon>Nannocystis</taxon>
    </lineage>
</organism>
<proteinExistence type="predicted"/>
<name>A0ABS7TK97_9BACT</name>
<dbReference type="EMBL" id="JAIRAU010000001">
    <property type="protein sequence ID" value="MBZ5708653.1"/>
    <property type="molecule type" value="Genomic_DNA"/>
</dbReference>